<dbReference type="Gene3D" id="1.25.40.540">
    <property type="entry name" value="TAP42-like family"/>
    <property type="match status" value="1"/>
</dbReference>
<gene>
    <name evidence="2" type="ORF">HXX76_013276</name>
</gene>
<dbReference type="InterPro" id="IPR007304">
    <property type="entry name" value="TAP46-like"/>
</dbReference>
<feature type="compositionally biased region" description="Basic and acidic residues" evidence="1">
    <location>
        <begin position="398"/>
        <end position="412"/>
    </location>
</feature>
<name>A0A835VUA1_CHLIN</name>
<evidence type="ECO:0008006" key="4">
    <source>
        <dbReference type="Google" id="ProtNLM"/>
    </source>
</evidence>
<comment type="caution">
    <text evidence="2">The sequence shown here is derived from an EMBL/GenBank/DDBJ whole genome shotgun (WGS) entry which is preliminary data.</text>
</comment>
<dbReference type="Proteomes" id="UP000650467">
    <property type="component" value="Unassembled WGS sequence"/>
</dbReference>
<keyword evidence="3" id="KW-1185">Reference proteome</keyword>
<sequence>MEHLRTLLQGSDPGGGEAGLPLGVLFSRCQEVYAQQDQLVASRDPDLVDSALALLARTQVAVESAGIFSSNEDADDLATADVKFLLVPFYIGSLLSAAPVTPGASGSAAVARLSAVQSALPALGTFLHRCEQYDMLGVLGRNAMDAAASGAAPDPAAKRTFKVEKFKREKALGAALAGLEARRAAAAAQEREDEAAVTGTAPGLTRGGADSVAVAGAAAAAAAAGGAAGSGPRSAAAAATASRGAGGGGALDEEDERQLWKWRVELCVLQALDLHSSLKQEDEMLQHVAAREAAGGPSGSGRPGGSSSSSSNGPSEAERTMLMEKLRGICRDLDGGKRAQMQRDVFKPSHILPTLTVEEAGEIEGREAMEREARQAKSEAKEAARRAALDSDEEDEEDKFKARAWDDYRDANPRGAGNSKLRPCA</sequence>
<feature type="compositionally biased region" description="Basic and acidic residues" evidence="1">
    <location>
        <begin position="363"/>
        <end position="389"/>
    </location>
</feature>
<dbReference type="PANTHER" id="PTHR10933">
    <property type="entry name" value="IMMUNOGLOBULIN-BINDING PROTEIN 1"/>
    <property type="match status" value="1"/>
</dbReference>
<proteinExistence type="predicted"/>
<dbReference type="GO" id="GO:0005829">
    <property type="term" value="C:cytosol"/>
    <property type="evidence" value="ECO:0007669"/>
    <property type="project" value="TreeGrafter"/>
</dbReference>
<dbReference type="InterPro" id="IPR038511">
    <property type="entry name" value="TAP42/TAP46-like_sf"/>
</dbReference>
<evidence type="ECO:0000313" key="3">
    <source>
        <dbReference type="Proteomes" id="UP000650467"/>
    </source>
</evidence>
<organism evidence="2 3">
    <name type="scientific">Chlamydomonas incerta</name>
    <dbReference type="NCBI Taxonomy" id="51695"/>
    <lineage>
        <taxon>Eukaryota</taxon>
        <taxon>Viridiplantae</taxon>
        <taxon>Chlorophyta</taxon>
        <taxon>core chlorophytes</taxon>
        <taxon>Chlorophyceae</taxon>
        <taxon>CS clade</taxon>
        <taxon>Chlamydomonadales</taxon>
        <taxon>Chlamydomonadaceae</taxon>
        <taxon>Chlamydomonas</taxon>
    </lineage>
</organism>
<dbReference type="Pfam" id="PF04177">
    <property type="entry name" value="TAP42"/>
    <property type="match status" value="1"/>
</dbReference>
<dbReference type="AlphaFoldDB" id="A0A835VUA1"/>
<protein>
    <recommendedName>
        <fullName evidence="4">TAP42-like protein</fullName>
    </recommendedName>
</protein>
<accession>A0A835VUA1</accession>
<evidence type="ECO:0000256" key="1">
    <source>
        <dbReference type="SAM" id="MobiDB-lite"/>
    </source>
</evidence>
<dbReference type="PANTHER" id="PTHR10933:SF9">
    <property type="entry name" value="IMMUNOGLOBULIN-BINDING PROTEIN 1"/>
    <property type="match status" value="1"/>
</dbReference>
<dbReference type="GO" id="GO:0035303">
    <property type="term" value="P:regulation of dephosphorylation"/>
    <property type="evidence" value="ECO:0007669"/>
    <property type="project" value="TreeGrafter"/>
</dbReference>
<reference evidence="2" key="1">
    <citation type="journal article" date="2020" name="bioRxiv">
        <title>Comparative genomics of Chlamydomonas.</title>
        <authorList>
            <person name="Craig R.J."/>
            <person name="Hasan A.R."/>
            <person name="Ness R.W."/>
            <person name="Keightley P.D."/>
        </authorList>
    </citation>
    <scope>NUCLEOTIDE SEQUENCE</scope>
    <source>
        <strain evidence="2">SAG 7.73</strain>
    </source>
</reference>
<dbReference type="OrthoDB" id="10261753at2759"/>
<feature type="region of interest" description="Disordered" evidence="1">
    <location>
        <begin position="362"/>
        <end position="425"/>
    </location>
</feature>
<evidence type="ECO:0000313" key="2">
    <source>
        <dbReference type="EMBL" id="KAG2426088.1"/>
    </source>
</evidence>
<feature type="region of interest" description="Disordered" evidence="1">
    <location>
        <begin position="292"/>
        <end position="318"/>
    </location>
</feature>
<dbReference type="GO" id="GO:0009966">
    <property type="term" value="P:regulation of signal transduction"/>
    <property type="evidence" value="ECO:0007669"/>
    <property type="project" value="InterPro"/>
</dbReference>
<dbReference type="GO" id="GO:0051721">
    <property type="term" value="F:protein phosphatase 2A binding"/>
    <property type="evidence" value="ECO:0007669"/>
    <property type="project" value="TreeGrafter"/>
</dbReference>
<feature type="compositionally biased region" description="Low complexity" evidence="1">
    <location>
        <begin position="305"/>
        <end position="315"/>
    </location>
</feature>
<dbReference type="EMBL" id="JAEHOC010000050">
    <property type="protein sequence ID" value="KAG2426088.1"/>
    <property type="molecule type" value="Genomic_DNA"/>
</dbReference>